<proteinExistence type="predicted"/>
<dbReference type="CDD" id="cd12797">
    <property type="entry name" value="M23_peptidase"/>
    <property type="match status" value="1"/>
</dbReference>
<evidence type="ECO:0000313" key="5">
    <source>
        <dbReference type="Proteomes" id="UP000765845"/>
    </source>
</evidence>
<organism evidence="4 5">
    <name type="scientific">Spongiibacter thalassae</name>
    <dbReference type="NCBI Taxonomy" id="2721624"/>
    <lineage>
        <taxon>Bacteria</taxon>
        <taxon>Pseudomonadati</taxon>
        <taxon>Pseudomonadota</taxon>
        <taxon>Gammaproteobacteria</taxon>
        <taxon>Cellvibrionales</taxon>
        <taxon>Spongiibacteraceae</taxon>
        <taxon>Spongiibacter</taxon>
    </lineage>
</organism>
<keyword evidence="2" id="KW-0472">Membrane</keyword>
<dbReference type="InterPro" id="IPR016047">
    <property type="entry name" value="M23ase_b-sheet_dom"/>
</dbReference>
<keyword evidence="1" id="KW-0732">Signal</keyword>
<evidence type="ECO:0000256" key="2">
    <source>
        <dbReference type="SAM" id="Phobius"/>
    </source>
</evidence>
<feature type="domain" description="M23ase beta-sheet core" evidence="3">
    <location>
        <begin position="161"/>
        <end position="255"/>
    </location>
</feature>
<dbReference type="InterPro" id="IPR050570">
    <property type="entry name" value="Cell_wall_metabolism_enzyme"/>
</dbReference>
<sequence>MRDQYRITITSFEGSHHYTLTQLMRRFLAATAAVLGVLFVGGFISIYFLSSELYSLKKFQDQIKNENIALLAEQERLQASVEEKAAALSVMGEELDSIELMMGLKPGAEDELYERLDTASQTVQEKRYMLTSIPSGYPLEETKVTSFFGMRKHPVLGKMKLHGGADLRASIGTPVFATADGVVEWAGMHESGLGRMVKLSHNFGFSTVYGHLDKTTISVGDYVRQGDVIGYSGNTGLSSAPHLHYEVRHLHRRLAPRAFMEWSLENYDVLFTKEERIKWDSLAKALKKQMALPERRWSQLAPALPATSS</sequence>
<evidence type="ECO:0000259" key="3">
    <source>
        <dbReference type="Pfam" id="PF01551"/>
    </source>
</evidence>
<dbReference type="EMBL" id="JAAWWK010000008">
    <property type="protein sequence ID" value="NKI19452.1"/>
    <property type="molecule type" value="Genomic_DNA"/>
</dbReference>
<dbReference type="RefSeq" id="WP_168451968.1">
    <property type="nucleotide sequence ID" value="NZ_JAAWWK010000008.1"/>
</dbReference>
<accession>A0ABX1GMA2</accession>
<keyword evidence="5" id="KW-1185">Reference proteome</keyword>
<gene>
    <name evidence="4" type="ORF">HCU74_18755</name>
</gene>
<protein>
    <submittedName>
        <fullName evidence="4">Peptidoglycan DD-metalloendopeptidase family protein</fullName>
    </submittedName>
</protein>
<feature type="transmembrane region" description="Helical" evidence="2">
    <location>
        <begin position="27"/>
        <end position="49"/>
    </location>
</feature>
<evidence type="ECO:0000256" key="1">
    <source>
        <dbReference type="ARBA" id="ARBA00022729"/>
    </source>
</evidence>
<dbReference type="Gene3D" id="2.70.70.10">
    <property type="entry name" value="Glucose Permease (Domain IIA)"/>
    <property type="match status" value="1"/>
</dbReference>
<comment type="caution">
    <text evidence="4">The sequence shown here is derived from an EMBL/GenBank/DDBJ whole genome shotgun (WGS) entry which is preliminary data.</text>
</comment>
<evidence type="ECO:0000313" key="4">
    <source>
        <dbReference type="EMBL" id="NKI19452.1"/>
    </source>
</evidence>
<keyword evidence="2" id="KW-0812">Transmembrane</keyword>
<dbReference type="Pfam" id="PF01551">
    <property type="entry name" value="Peptidase_M23"/>
    <property type="match status" value="1"/>
</dbReference>
<dbReference type="Proteomes" id="UP000765845">
    <property type="component" value="Unassembled WGS sequence"/>
</dbReference>
<dbReference type="InterPro" id="IPR011055">
    <property type="entry name" value="Dup_hybrid_motif"/>
</dbReference>
<dbReference type="PANTHER" id="PTHR21666:SF289">
    <property type="entry name" value="L-ALA--D-GLU ENDOPEPTIDASE"/>
    <property type="match status" value="1"/>
</dbReference>
<dbReference type="PANTHER" id="PTHR21666">
    <property type="entry name" value="PEPTIDASE-RELATED"/>
    <property type="match status" value="1"/>
</dbReference>
<reference evidence="4 5" key="1">
    <citation type="submission" date="2020-04" db="EMBL/GenBank/DDBJ databases">
        <authorList>
            <person name="Yoon J."/>
        </authorList>
    </citation>
    <scope>NUCLEOTIDE SEQUENCE [LARGE SCALE GENOMIC DNA]</scope>
    <source>
        <strain evidence="4 5">KMU-166</strain>
    </source>
</reference>
<dbReference type="SUPFAM" id="SSF51261">
    <property type="entry name" value="Duplicated hybrid motif"/>
    <property type="match status" value="1"/>
</dbReference>
<name>A0ABX1GMA2_9GAMM</name>
<keyword evidence="2" id="KW-1133">Transmembrane helix</keyword>